<organism evidence="2 3">
    <name type="scientific">Xyrichtys novacula</name>
    <name type="common">Pearly razorfish</name>
    <name type="synonym">Hemipteronotus novacula</name>
    <dbReference type="NCBI Taxonomy" id="13765"/>
    <lineage>
        <taxon>Eukaryota</taxon>
        <taxon>Metazoa</taxon>
        <taxon>Chordata</taxon>
        <taxon>Craniata</taxon>
        <taxon>Vertebrata</taxon>
        <taxon>Euteleostomi</taxon>
        <taxon>Actinopterygii</taxon>
        <taxon>Neopterygii</taxon>
        <taxon>Teleostei</taxon>
        <taxon>Neoteleostei</taxon>
        <taxon>Acanthomorphata</taxon>
        <taxon>Eupercaria</taxon>
        <taxon>Labriformes</taxon>
        <taxon>Labridae</taxon>
        <taxon>Xyrichtys</taxon>
    </lineage>
</organism>
<sequence length="108" mass="11514">MRLALNKAASGEAGKESAGEKRGERAGVEEGGRKIYVLCNKFLKLVHSPISFAGRGGIYDLYCSPSTEGAVLGVASPHEEADGVHSTLTGHFIRLIDLTEKQTIDAAW</sequence>
<feature type="compositionally biased region" description="Basic and acidic residues" evidence="1">
    <location>
        <begin position="13"/>
        <end position="27"/>
    </location>
</feature>
<dbReference type="EMBL" id="OY660877">
    <property type="protein sequence ID" value="CAJ1071580.1"/>
    <property type="molecule type" value="Genomic_DNA"/>
</dbReference>
<accession>A0AAV1GE75</accession>
<gene>
    <name evidence="2" type="ORF">XNOV1_A024282</name>
</gene>
<evidence type="ECO:0000313" key="3">
    <source>
        <dbReference type="Proteomes" id="UP001178508"/>
    </source>
</evidence>
<dbReference type="Proteomes" id="UP001178508">
    <property type="component" value="Chromosome 14"/>
</dbReference>
<evidence type="ECO:0000313" key="2">
    <source>
        <dbReference type="EMBL" id="CAJ1071580.1"/>
    </source>
</evidence>
<evidence type="ECO:0000256" key="1">
    <source>
        <dbReference type="SAM" id="MobiDB-lite"/>
    </source>
</evidence>
<protein>
    <submittedName>
        <fullName evidence="2">Uncharacterized protein</fullName>
    </submittedName>
</protein>
<feature type="region of interest" description="Disordered" evidence="1">
    <location>
        <begin position="1"/>
        <end position="27"/>
    </location>
</feature>
<reference evidence="2" key="1">
    <citation type="submission" date="2023-08" db="EMBL/GenBank/DDBJ databases">
        <authorList>
            <person name="Alioto T."/>
            <person name="Alioto T."/>
            <person name="Gomez Garrido J."/>
        </authorList>
    </citation>
    <scope>NUCLEOTIDE SEQUENCE</scope>
</reference>
<dbReference type="AlphaFoldDB" id="A0AAV1GE75"/>
<keyword evidence="3" id="KW-1185">Reference proteome</keyword>
<proteinExistence type="predicted"/>
<name>A0AAV1GE75_XYRNO</name>